<dbReference type="GO" id="GO:0016787">
    <property type="term" value="F:hydrolase activity"/>
    <property type="evidence" value="ECO:0007669"/>
    <property type="project" value="UniProtKB-KW"/>
</dbReference>
<feature type="domain" description="Helicase ATP-binding" evidence="4">
    <location>
        <begin position="17"/>
        <end position="345"/>
    </location>
</feature>
<dbReference type="SMART" id="SM00487">
    <property type="entry name" value="DEXDc"/>
    <property type="match status" value="1"/>
</dbReference>
<evidence type="ECO:0000259" key="4">
    <source>
        <dbReference type="PROSITE" id="PS51193"/>
    </source>
</evidence>
<dbReference type="InterPro" id="IPR014013">
    <property type="entry name" value="Helic_SF1/SF2_ATP-bd_DinG/Rad3"/>
</dbReference>
<accession>A0AAE0GZ65</accession>
<dbReference type="InterPro" id="IPR011545">
    <property type="entry name" value="DEAD/DEAH_box_helicase_dom"/>
</dbReference>
<keyword evidence="6" id="KW-1185">Reference proteome</keyword>
<evidence type="ECO:0000256" key="2">
    <source>
        <dbReference type="ARBA" id="ARBA00022801"/>
    </source>
</evidence>
<dbReference type="PROSITE" id="PS51193">
    <property type="entry name" value="HELICASE_ATP_BIND_2"/>
    <property type="match status" value="1"/>
</dbReference>
<dbReference type="Gene3D" id="3.40.50.300">
    <property type="entry name" value="P-loop containing nucleotide triphosphate hydrolases"/>
    <property type="match status" value="2"/>
</dbReference>
<keyword evidence="1" id="KW-0547">Nucleotide-binding</keyword>
<comment type="caution">
    <text evidence="5">The sequence shown here is derived from an EMBL/GenBank/DDBJ whole genome shotgun (WGS) entry which is preliminary data.</text>
</comment>
<dbReference type="GO" id="GO:0005524">
    <property type="term" value="F:ATP binding"/>
    <property type="evidence" value="ECO:0007669"/>
    <property type="project" value="UniProtKB-KW"/>
</dbReference>
<dbReference type="AlphaFoldDB" id="A0AAE0GZ65"/>
<dbReference type="InterPro" id="IPR027417">
    <property type="entry name" value="P-loop_NTPase"/>
</dbReference>
<proteinExistence type="predicted"/>
<sequence>MASSSEGSRKRPRDTDGIAEQFTNIFKKPPRRVQREALAFLSERKRSDINLVEIDTGGGKSLVGVYHLLESVRRDAADTNKNGQGLYVCASIDLQKQLAMESKKWAPSSDIRVACLFGKDQYWCPARITDLLSDARERLPRPLELFLSKQRNINLREQNDLWLYEPPRNRFESFVQRERIFAVETRKSDIERVWSRISAYTSCKCYEALRERLREECEPRKLDDTMLAELNCPHGHARLLGKRASVLIINMSLAFTYLAHGLPLIKPNTHVVIDEAHLVVKKGDPLWKLPPDFNPEKVEERVNAWGDAARSVVASGVRRRDFLECCQQNQNHICFELHDKNKERNIVPTLRERVASSWKFANLEPYVQAQKKLKLLSKQVEFVERLFSDGANAGANLQTRLDKLRAYVEIDHKIHEKEIAREYSLQFDTLDPDSDPSVDESLEVDDDGSEHGVFEQIRALSSELLLSLRKNPKPSRADFRALGENLVASLIDVRLERMCVLTSEDVLGIRLLKRELNDWESRSRRQRLIALSDIANTITSTIRAMSLARQALSQDEWMNHHRLIVPNVSQKGIAYEASMSLQSRRLRDRLWKQLVGANGALVMSATLVDPSKALDQQFSVFETEVGLDDAAIRPRVRHFVGGSVFDRSLVTFRVPSTRHFFEYAKFRKDPIAREAYLQEQRDRIVEAVGIGRKSAIILCPNLAELNDLKALLREKTPDDVQHVNFNDSDDYKKFVAGKYRALIYGSDSLCTGIDLPGRIDLVVITRPWNEVWRPVQYGYEKRYMHRHIIEDMRMYVRMRHTTQAVGRLQRCPTDSGVVLFLGNNSDAGVLQKRKYASSAFTLS</sequence>
<keyword evidence="2" id="KW-0378">Hydrolase</keyword>
<dbReference type="EMBL" id="LGRX02001124">
    <property type="protein sequence ID" value="KAK3286811.1"/>
    <property type="molecule type" value="Genomic_DNA"/>
</dbReference>
<evidence type="ECO:0000256" key="1">
    <source>
        <dbReference type="ARBA" id="ARBA00022741"/>
    </source>
</evidence>
<reference evidence="5 6" key="1">
    <citation type="journal article" date="2015" name="Genome Biol. Evol.">
        <title>Comparative Genomics of a Bacterivorous Green Alga Reveals Evolutionary Causalities and Consequences of Phago-Mixotrophic Mode of Nutrition.</title>
        <authorList>
            <person name="Burns J.A."/>
            <person name="Paasch A."/>
            <person name="Narechania A."/>
            <person name="Kim E."/>
        </authorList>
    </citation>
    <scope>NUCLEOTIDE SEQUENCE [LARGE SCALE GENOMIC DNA]</scope>
    <source>
        <strain evidence="5 6">PLY_AMNH</strain>
    </source>
</reference>
<organism evidence="5 6">
    <name type="scientific">Cymbomonas tetramitiformis</name>
    <dbReference type="NCBI Taxonomy" id="36881"/>
    <lineage>
        <taxon>Eukaryota</taxon>
        <taxon>Viridiplantae</taxon>
        <taxon>Chlorophyta</taxon>
        <taxon>Pyramimonadophyceae</taxon>
        <taxon>Pyramimonadales</taxon>
        <taxon>Pyramimonadaceae</taxon>
        <taxon>Cymbomonas</taxon>
    </lineage>
</organism>
<keyword evidence="3" id="KW-0067">ATP-binding</keyword>
<evidence type="ECO:0000313" key="6">
    <source>
        <dbReference type="Proteomes" id="UP001190700"/>
    </source>
</evidence>
<evidence type="ECO:0000256" key="3">
    <source>
        <dbReference type="ARBA" id="ARBA00022840"/>
    </source>
</evidence>
<dbReference type="GO" id="GO:0003676">
    <property type="term" value="F:nucleic acid binding"/>
    <property type="evidence" value="ECO:0007669"/>
    <property type="project" value="InterPro"/>
</dbReference>
<name>A0AAE0GZ65_9CHLO</name>
<protein>
    <recommendedName>
        <fullName evidence="4">Helicase ATP-binding domain-containing protein</fullName>
    </recommendedName>
</protein>
<gene>
    <name evidence="5" type="ORF">CYMTET_5662</name>
</gene>
<dbReference type="Pfam" id="PF00270">
    <property type="entry name" value="DEAD"/>
    <property type="match status" value="1"/>
</dbReference>
<evidence type="ECO:0000313" key="5">
    <source>
        <dbReference type="EMBL" id="KAK3286811.1"/>
    </source>
</evidence>
<dbReference type="InterPro" id="IPR014001">
    <property type="entry name" value="Helicase_ATP-bd"/>
</dbReference>
<dbReference type="Proteomes" id="UP001190700">
    <property type="component" value="Unassembled WGS sequence"/>
</dbReference>
<dbReference type="SUPFAM" id="SSF52540">
    <property type="entry name" value="P-loop containing nucleoside triphosphate hydrolases"/>
    <property type="match status" value="2"/>
</dbReference>